<accession>A0A377TKZ5</accession>
<evidence type="ECO:0000313" key="1">
    <source>
        <dbReference type="EMBL" id="STS80343.1"/>
    </source>
</evidence>
<reference evidence="1 2" key="1">
    <citation type="submission" date="2018-06" db="EMBL/GenBank/DDBJ databases">
        <authorList>
            <consortium name="Pathogen Informatics"/>
            <person name="Doyle S."/>
        </authorList>
    </citation>
    <scope>NUCLEOTIDE SEQUENCE [LARGE SCALE GENOMIC DNA]</scope>
    <source>
        <strain evidence="1 2">NCTC9140</strain>
    </source>
</reference>
<name>A0A377TKZ5_KLEPN</name>
<dbReference type="AlphaFoldDB" id="A0A377TKZ5"/>
<proteinExistence type="predicted"/>
<dbReference type="EMBL" id="UGKQ01000007">
    <property type="protein sequence ID" value="STS80343.1"/>
    <property type="molecule type" value="Genomic_DNA"/>
</dbReference>
<evidence type="ECO:0000313" key="2">
    <source>
        <dbReference type="Proteomes" id="UP000254938"/>
    </source>
</evidence>
<protein>
    <submittedName>
        <fullName evidence="1">Uncharacterized protein</fullName>
    </submittedName>
</protein>
<dbReference type="Proteomes" id="UP000254938">
    <property type="component" value="Unassembled WGS sequence"/>
</dbReference>
<organism evidence="1 2">
    <name type="scientific">Klebsiella pneumoniae</name>
    <dbReference type="NCBI Taxonomy" id="573"/>
    <lineage>
        <taxon>Bacteria</taxon>
        <taxon>Pseudomonadati</taxon>
        <taxon>Pseudomonadota</taxon>
        <taxon>Gammaproteobacteria</taxon>
        <taxon>Enterobacterales</taxon>
        <taxon>Enterobacteriaceae</taxon>
        <taxon>Klebsiella/Raoultella group</taxon>
        <taxon>Klebsiella</taxon>
        <taxon>Klebsiella pneumoniae complex</taxon>
    </lineage>
</organism>
<gene>
    <name evidence="1" type="ORF">NCTC9140_02047</name>
</gene>
<sequence length="82" mass="8508">MRQRLLKANHLYAGAGGFRNLTFANIQRDVAYGRGAEGADPKRCDAQAGGEQQVAGAQVAFGDFAQSAAGNRALTLEGNSPG</sequence>